<accession>A0ABM7VLI9</accession>
<name>A0ABM7VLI9_9BACT</name>
<dbReference type="Proteomes" id="UP001354989">
    <property type="component" value="Plasmid pPP4"/>
</dbReference>
<dbReference type="EMBL" id="AP025296">
    <property type="protein sequence ID" value="BDD01847.1"/>
    <property type="molecule type" value="Genomic_DNA"/>
</dbReference>
<dbReference type="InterPro" id="IPR019734">
    <property type="entry name" value="TPR_rpt"/>
</dbReference>
<dbReference type="InterPro" id="IPR011990">
    <property type="entry name" value="TPR-like_helical_dom_sf"/>
</dbReference>
<dbReference type="SMART" id="SM00028">
    <property type="entry name" value="TPR"/>
    <property type="match status" value="4"/>
</dbReference>
<organism evidence="8 9">
    <name type="scientific">Persicobacter psychrovividus</name>
    <dbReference type="NCBI Taxonomy" id="387638"/>
    <lineage>
        <taxon>Bacteria</taxon>
        <taxon>Pseudomonadati</taxon>
        <taxon>Bacteroidota</taxon>
        <taxon>Cytophagia</taxon>
        <taxon>Cytophagales</taxon>
        <taxon>Persicobacteraceae</taxon>
        <taxon>Persicobacter</taxon>
    </lineage>
</organism>
<gene>
    <name evidence="8" type="ORF">PEPS_41270</name>
</gene>
<evidence type="ECO:0000256" key="5">
    <source>
        <dbReference type="ARBA" id="ARBA00038253"/>
    </source>
</evidence>
<dbReference type="InterPro" id="IPR016032">
    <property type="entry name" value="Sig_transdc_resp-reg_C-effctor"/>
</dbReference>
<keyword evidence="6" id="KW-0175">Coiled coil</keyword>
<feature type="coiled-coil region" evidence="6">
    <location>
        <begin position="375"/>
        <end position="406"/>
    </location>
</feature>
<dbReference type="RefSeq" id="WP_338399160.1">
    <property type="nucleotide sequence ID" value="NZ_AP025296.1"/>
</dbReference>
<comment type="subcellular location">
    <subcellularLocation>
        <location evidence="1">Cytoplasm</location>
    </subcellularLocation>
</comment>
<geneLocation type="plasmid" evidence="8 9">
    <name>pPP4</name>
</geneLocation>
<evidence type="ECO:0000256" key="2">
    <source>
        <dbReference type="ARBA" id="ARBA00022490"/>
    </source>
</evidence>
<evidence type="ECO:0000256" key="7">
    <source>
        <dbReference type="SAM" id="Phobius"/>
    </source>
</evidence>
<dbReference type="Pfam" id="PF13181">
    <property type="entry name" value="TPR_8"/>
    <property type="match status" value="2"/>
</dbReference>
<keyword evidence="7" id="KW-0812">Transmembrane</keyword>
<protein>
    <recommendedName>
        <fullName evidence="10">Tetratricopeptide repeat protein</fullName>
    </recommendedName>
</protein>
<keyword evidence="9" id="KW-1185">Reference proteome</keyword>
<keyword evidence="3" id="KW-0677">Repeat</keyword>
<dbReference type="Gene3D" id="1.25.40.10">
    <property type="entry name" value="Tetratricopeptide repeat domain"/>
    <property type="match status" value="2"/>
</dbReference>
<feature type="transmembrane region" description="Helical" evidence="7">
    <location>
        <begin position="354"/>
        <end position="375"/>
    </location>
</feature>
<reference evidence="8 9" key="1">
    <citation type="submission" date="2021-12" db="EMBL/GenBank/DDBJ databases">
        <title>Genome sequencing of bacteria with rrn-lacking chromosome and rrn-plasmid.</title>
        <authorList>
            <person name="Anda M."/>
            <person name="Iwasaki W."/>
        </authorList>
    </citation>
    <scope>NUCLEOTIDE SEQUENCE [LARGE SCALE GENOMIC DNA]</scope>
    <source>
        <strain evidence="8 9">NBRC 101262</strain>
        <plasmid evidence="8 9">pPP4</plasmid>
    </source>
</reference>
<keyword evidence="8" id="KW-0614">Plasmid</keyword>
<dbReference type="Pfam" id="PF13424">
    <property type="entry name" value="TPR_12"/>
    <property type="match status" value="1"/>
</dbReference>
<keyword evidence="7" id="KW-1133">Transmembrane helix</keyword>
<comment type="similarity">
    <text evidence="5">Belongs to the Rap family.</text>
</comment>
<evidence type="ECO:0000256" key="1">
    <source>
        <dbReference type="ARBA" id="ARBA00004496"/>
    </source>
</evidence>
<keyword evidence="4" id="KW-0802">TPR repeat</keyword>
<dbReference type="PANTHER" id="PTHR46630:SF1">
    <property type="entry name" value="TETRATRICOPEPTIDE REPEAT PROTEIN 29"/>
    <property type="match status" value="1"/>
</dbReference>
<evidence type="ECO:0000313" key="9">
    <source>
        <dbReference type="Proteomes" id="UP001354989"/>
    </source>
</evidence>
<dbReference type="SUPFAM" id="SSF46894">
    <property type="entry name" value="C-terminal effector domain of the bipartite response regulators"/>
    <property type="match status" value="1"/>
</dbReference>
<evidence type="ECO:0000256" key="4">
    <source>
        <dbReference type="ARBA" id="ARBA00022803"/>
    </source>
</evidence>
<evidence type="ECO:0008006" key="10">
    <source>
        <dbReference type="Google" id="ProtNLM"/>
    </source>
</evidence>
<evidence type="ECO:0000256" key="6">
    <source>
        <dbReference type="SAM" id="Coils"/>
    </source>
</evidence>
<dbReference type="InterPro" id="IPR051476">
    <property type="entry name" value="Bac_ResReg_Asp_Phosphatase"/>
</dbReference>
<keyword evidence="7" id="KW-0472">Membrane</keyword>
<dbReference type="SUPFAM" id="SSF48452">
    <property type="entry name" value="TPR-like"/>
    <property type="match status" value="2"/>
</dbReference>
<evidence type="ECO:0000313" key="8">
    <source>
        <dbReference type="EMBL" id="BDD01847.1"/>
    </source>
</evidence>
<proteinExistence type="inferred from homology"/>
<evidence type="ECO:0000256" key="3">
    <source>
        <dbReference type="ARBA" id="ARBA00022737"/>
    </source>
</evidence>
<keyword evidence="2" id="KW-0963">Cytoplasm</keyword>
<dbReference type="PANTHER" id="PTHR46630">
    <property type="entry name" value="TETRATRICOPEPTIDE REPEAT PROTEIN 29"/>
    <property type="match status" value="1"/>
</dbReference>
<sequence length="562" mass="64804">MHKFYILTSILIIYTNTSIARQPLNIDSLLVVSNTAESPLVQCESILLLAHHYAFDQTEKSKKYSRRLPELISRIQEAAHRAKLHSKYAALLFISNQYVAATEEYLKSRALWEKLNNKKELLILNNNLGLVYERKGEYDKAIPLFKTAYRGLDLFEPARKHQLRASICLNLGSALQGIDRLEQAHAYYVEAIRSAEISGFLLPKAKALHNLGNLSLALEKNNLAKIYFEQSLHLKDSLGETSSQFSDLIGLARYHLAVNDTDIGLKYIQQAATITSENQQAVYLQDLHLLRHSYFLKTHQMDSALNYYKAYKIASDKLQRSEQTDVVSNLIDQYELDKKNEATKRGHQKWRWRMYMGLAIAVGLIISLVLLGLYLKQKLQKEREATQRIQAEKELVEQQLDFKNRELVNNVTHLVQKNELINTVSQRLFEFKSKLRMDQRKNLTAIIEHLQNINNDNTWEEFSLRFNAVHSNFYKILEAKHGKLTNNERKLSALLRMDMNTKEVSAITGQSPKAIEVARTRLRKKLQIDNTEINLSNYLQGIETQESEIRVLGEFSNAINKA</sequence>